<dbReference type="Pfam" id="PF00017">
    <property type="entry name" value="SH2"/>
    <property type="match status" value="1"/>
</dbReference>
<keyword evidence="4" id="KW-1064">Adaptive immunity</keyword>
<evidence type="ECO:0000256" key="1">
    <source>
        <dbReference type="ARBA" id="ARBA00022588"/>
    </source>
</evidence>
<evidence type="ECO:0000256" key="4">
    <source>
        <dbReference type="ARBA" id="ARBA00023130"/>
    </source>
</evidence>
<reference evidence="7" key="1">
    <citation type="submission" date="2021-01" db="EMBL/GenBank/DDBJ databases">
        <authorList>
            <person name="Zahm M."/>
            <person name="Roques C."/>
            <person name="Cabau C."/>
            <person name="Klopp C."/>
            <person name="Donnadieu C."/>
            <person name="Jouanno E."/>
            <person name="Lampietro C."/>
            <person name="Louis A."/>
            <person name="Herpin A."/>
            <person name="Echchiki A."/>
            <person name="Berthelot C."/>
            <person name="Parey E."/>
            <person name="Roest-Crollius H."/>
            <person name="Braasch I."/>
            <person name="Postlethwait J."/>
            <person name="Bobe J."/>
            <person name="Montfort J."/>
            <person name="Bouchez O."/>
            <person name="Begum T."/>
            <person name="Mejri S."/>
            <person name="Adams A."/>
            <person name="Chen W.-J."/>
            <person name="Guiguen Y."/>
        </authorList>
    </citation>
    <scope>NUCLEOTIDE SEQUENCE</scope>
    <source>
        <strain evidence="7">YG-15Mar2019-1</strain>
        <tissue evidence="7">Brain</tissue>
    </source>
</reference>
<dbReference type="Proteomes" id="UP001046870">
    <property type="component" value="Chromosome 3"/>
</dbReference>
<dbReference type="GO" id="GO:0009966">
    <property type="term" value="P:regulation of signal transduction"/>
    <property type="evidence" value="ECO:0007669"/>
    <property type="project" value="TreeGrafter"/>
</dbReference>
<dbReference type="OrthoDB" id="8815311at2759"/>
<dbReference type="PROSITE" id="PS50001">
    <property type="entry name" value="SH2"/>
    <property type="match status" value="1"/>
</dbReference>
<dbReference type="SMART" id="SM00252">
    <property type="entry name" value="SH2"/>
    <property type="match status" value="1"/>
</dbReference>
<protein>
    <recommendedName>
        <fullName evidence="6">SH2 domain-containing protein</fullName>
    </recommendedName>
</protein>
<evidence type="ECO:0000256" key="5">
    <source>
        <dbReference type="PROSITE-ProRule" id="PRU00191"/>
    </source>
</evidence>
<dbReference type="GO" id="GO:0045087">
    <property type="term" value="P:innate immune response"/>
    <property type="evidence" value="ECO:0007669"/>
    <property type="project" value="UniProtKB-KW"/>
</dbReference>
<dbReference type="PANTHER" id="PTHR46051:SF1">
    <property type="entry name" value="INOSITOL POLYPHOSPHATE-RELATED PHOSPHATASE DOMAIN-CONTAINING PROTEIN"/>
    <property type="match status" value="1"/>
</dbReference>
<dbReference type="GO" id="GO:0050776">
    <property type="term" value="P:regulation of immune response"/>
    <property type="evidence" value="ECO:0007669"/>
    <property type="project" value="TreeGrafter"/>
</dbReference>
<keyword evidence="1" id="KW-0399">Innate immunity</keyword>
<dbReference type="InterPro" id="IPR000980">
    <property type="entry name" value="SH2"/>
</dbReference>
<dbReference type="Gene3D" id="3.30.505.10">
    <property type="entry name" value="SH2 domain"/>
    <property type="match status" value="1"/>
</dbReference>
<dbReference type="AlphaFoldDB" id="A0A9D3QEG2"/>
<accession>A0A9D3QEG2</accession>
<dbReference type="InterPro" id="IPR036860">
    <property type="entry name" value="SH2_dom_sf"/>
</dbReference>
<evidence type="ECO:0000313" key="8">
    <source>
        <dbReference type="Proteomes" id="UP001046870"/>
    </source>
</evidence>
<proteinExistence type="predicted"/>
<evidence type="ECO:0000313" key="7">
    <source>
        <dbReference type="EMBL" id="KAG7484353.1"/>
    </source>
</evidence>
<dbReference type="PANTHER" id="PTHR46051">
    <property type="entry name" value="SH2 DOMAIN-CONTAINING PROTEIN"/>
    <property type="match status" value="1"/>
</dbReference>
<keyword evidence="3 5" id="KW-0727">SH2 domain</keyword>
<sequence>MWACVCLHGSESNVCVTELKPLACVEMDLKVYHGSINKQSCEELLSRKGKDGSFLIRDSETIQGALCLCVYKQRVVYTYRILQNHAGYYTLQASAGVKEKFFKTLEELIKNYKKSEQGLAVRLRHGVKRKSQLQNKHVQDETLDYEEVESSSDYVDVLPS</sequence>
<gene>
    <name evidence="7" type="ORF">MATL_G00048430</name>
</gene>
<organism evidence="7 8">
    <name type="scientific">Megalops atlanticus</name>
    <name type="common">Tarpon</name>
    <name type="synonym">Clupea gigantea</name>
    <dbReference type="NCBI Taxonomy" id="7932"/>
    <lineage>
        <taxon>Eukaryota</taxon>
        <taxon>Metazoa</taxon>
        <taxon>Chordata</taxon>
        <taxon>Craniata</taxon>
        <taxon>Vertebrata</taxon>
        <taxon>Euteleostomi</taxon>
        <taxon>Actinopterygii</taxon>
        <taxon>Neopterygii</taxon>
        <taxon>Teleostei</taxon>
        <taxon>Elopiformes</taxon>
        <taxon>Megalopidae</taxon>
        <taxon>Megalops</taxon>
    </lineage>
</organism>
<feature type="domain" description="SH2" evidence="6">
    <location>
        <begin position="31"/>
        <end position="127"/>
    </location>
</feature>
<dbReference type="SUPFAM" id="SSF55550">
    <property type="entry name" value="SH2 domain"/>
    <property type="match status" value="1"/>
</dbReference>
<dbReference type="EMBL" id="JAFDVH010000003">
    <property type="protein sequence ID" value="KAG7484353.1"/>
    <property type="molecule type" value="Genomic_DNA"/>
</dbReference>
<dbReference type="GO" id="GO:0002250">
    <property type="term" value="P:adaptive immune response"/>
    <property type="evidence" value="ECO:0007669"/>
    <property type="project" value="UniProtKB-KW"/>
</dbReference>
<keyword evidence="8" id="KW-1185">Reference proteome</keyword>
<evidence type="ECO:0000259" key="6">
    <source>
        <dbReference type="PROSITE" id="PS50001"/>
    </source>
</evidence>
<keyword evidence="2" id="KW-0391">Immunity</keyword>
<comment type="caution">
    <text evidence="7">The sequence shown here is derived from an EMBL/GenBank/DDBJ whole genome shotgun (WGS) entry which is preliminary data.</text>
</comment>
<name>A0A9D3QEG2_MEGAT</name>
<dbReference type="PRINTS" id="PR00401">
    <property type="entry name" value="SH2DOMAIN"/>
</dbReference>
<evidence type="ECO:0000256" key="2">
    <source>
        <dbReference type="ARBA" id="ARBA00022859"/>
    </source>
</evidence>
<evidence type="ECO:0000256" key="3">
    <source>
        <dbReference type="ARBA" id="ARBA00022999"/>
    </source>
</evidence>